<gene>
    <name evidence="1" type="ORF">N7505_008901</name>
</gene>
<evidence type="ECO:0000313" key="2">
    <source>
        <dbReference type="Proteomes" id="UP001220256"/>
    </source>
</evidence>
<sequence>MAAATTIYACGAQMSMGRSGSIFDDSPFLEAFGLNAVYLMAPEHFVSSVHVRCNTSESPPVMKVSQYIARGVIFSGLRHMR</sequence>
<organism evidence="1 2">
    <name type="scientific">Penicillium chrysogenum</name>
    <name type="common">Penicillium notatum</name>
    <dbReference type="NCBI Taxonomy" id="5076"/>
    <lineage>
        <taxon>Eukaryota</taxon>
        <taxon>Fungi</taxon>
        <taxon>Dikarya</taxon>
        <taxon>Ascomycota</taxon>
        <taxon>Pezizomycotina</taxon>
        <taxon>Eurotiomycetes</taxon>
        <taxon>Eurotiomycetidae</taxon>
        <taxon>Eurotiales</taxon>
        <taxon>Aspergillaceae</taxon>
        <taxon>Penicillium</taxon>
        <taxon>Penicillium chrysogenum species complex</taxon>
    </lineage>
</organism>
<proteinExistence type="predicted"/>
<reference evidence="1 2" key="1">
    <citation type="journal article" date="2023" name="IMA Fungus">
        <title>Comparative genomic study of the Penicillium genus elucidates a diverse pangenome and 15 lateral gene transfer events.</title>
        <authorList>
            <person name="Petersen C."/>
            <person name="Sorensen T."/>
            <person name="Nielsen M.R."/>
            <person name="Sondergaard T.E."/>
            <person name="Sorensen J.L."/>
            <person name="Fitzpatrick D.A."/>
            <person name="Frisvad J.C."/>
            <person name="Nielsen K.L."/>
        </authorList>
    </citation>
    <scope>NUCLEOTIDE SEQUENCE [LARGE SCALE GENOMIC DNA]</scope>
    <source>
        <strain evidence="1 2">IBT 3361</strain>
    </source>
</reference>
<accession>A0ABQ8WBT0</accession>
<dbReference type="Proteomes" id="UP001220256">
    <property type="component" value="Unassembled WGS sequence"/>
</dbReference>
<keyword evidence="2" id="KW-1185">Reference proteome</keyword>
<protein>
    <submittedName>
        <fullName evidence="1">Uncharacterized protein</fullName>
    </submittedName>
</protein>
<comment type="caution">
    <text evidence="1">The sequence shown here is derived from an EMBL/GenBank/DDBJ whole genome shotgun (WGS) entry which is preliminary data.</text>
</comment>
<evidence type="ECO:0000313" key="1">
    <source>
        <dbReference type="EMBL" id="KAJ5262034.1"/>
    </source>
</evidence>
<name>A0ABQ8WBT0_PENCH</name>
<dbReference type="EMBL" id="JAPVEB010000006">
    <property type="protein sequence ID" value="KAJ5262034.1"/>
    <property type="molecule type" value="Genomic_DNA"/>
</dbReference>